<evidence type="ECO:0000313" key="3">
    <source>
        <dbReference type="Proteomes" id="UP000007076"/>
    </source>
</evidence>
<dbReference type="AlphaFoldDB" id="E4NG79"/>
<gene>
    <name evidence="2" type="ordered locus">KSE_47290</name>
</gene>
<dbReference type="RefSeq" id="WP_014137808.1">
    <property type="nucleotide sequence ID" value="NC_016109.1"/>
</dbReference>
<proteinExistence type="predicted"/>
<dbReference type="EMBL" id="AP010968">
    <property type="protein sequence ID" value="BAJ30509.1"/>
    <property type="molecule type" value="Genomic_DNA"/>
</dbReference>
<dbReference type="PATRIC" id="fig|452652.3.peg.4717"/>
<keyword evidence="3" id="KW-1185">Reference proteome</keyword>
<reference evidence="2 3" key="1">
    <citation type="journal article" date="2010" name="DNA Res.">
        <title>Genome sequence of Kitasatospora setae NBRC 14216T: an evolutionary snapshot of the family Streptomycetaceae.</title>
        <authorList>
            <person name="Ichikawa N."/>
            <person name="Oguchi A."/>
            <person name="Ikeda H."/>
            <person name="Ishikawa J."/>
            <person name="Kitani S."/>
            <person name="Watanabe Y."/>
            <person name="Nakamura S."/>
            <person name="Katano Y."/>
            <person name="Kishi E."/>
            <person name="Sasagawa M."/>
            <person name="Ankai A."/>
            <person name="Fukui S."/>
            <person name="Hashimoto Y."/>
            <person name="Kamata S."/>
            <person name="Otoguro M."/>
            <person name="Tanikawa S."/>
            <person name="Nihira T."/>
            <person name="Horinouchi S."/>
            <person name="Ohnishi Y."/>
            <person name="Hayakawa M."/>
            <person name="Kuzuyama T."/>
            <person name="Arisawa A."/>
            <person name="Nomoto F."/>
            <person name="Miura H."/>
            <person name="Takahashi Y."/>
            <person name="Fujita N."/>
        </authorList>
    </citation>
    <scope>NUCLEOTIDE SEQUENCE [LARGE SCALE GENOMIC DNA]</scope>
    <source>
        <strain evidence="3">ATCC 33774 / DSM 43861 / JCM 3304 / KCC A-0304 / NBRC 14216 / KM-6054</strain>
    </source>
</reference>
<evidence type="ECO:0000256" key="1">
    <source>
        <dbReference type="SAM" id="MobiDB-lite"/>
    </source>
</evidence>
<sequence>MALDYALNSKKDGKPYADIRVIGDKAYAKVDFRGIAKLASEDPAGIDDLPPEAAPLKDLVDGKWVSIDTAEFGKLAQEVPGFGALGGTGGGTGKGTGSKGAPSPDPSIARSACESVKKAFGDNIRLEDKGKTDGVELIRVSAPARPLVKSLYESFSKIAKDTAPNYPLFPGDKGFDSVPNRNFHADLQLKDGNLQAITFDVAQFADSTSWSTHLPLRFGISTGAGEVTAPAGATPLAADQLGGLFSSFVGEPGDETDYEDFGPGTPLTESQFAELEKLGIDRPTAEQMNKSGLEFADIKQLAPELT</sequence>
<dbReference type="HOGENOM" id="CLU_908459_0_0_11"/>
<protein>
    <submittedName>
        <fullName evidence="2">Uncharacterized protein</fullName>
    </submittedName>
</protein>
<dbReference type="Proteomes" id="UP000007076">
    <property type="component" value="Chromosome"/>
</dbReference>
<feature type="region of interest" description="Disordered" evidence="1">
    <location>
        <begin position="86"/>
        <end position="109"/>
    </location>
</feature>
<name>E4NG79_KITSK</name>
<organism evidence="2 3">
    <name type="scientific">Kitasatospora setae (strain ATCC 33774 / DSM 43861 / JCM 3304 / KCC A-0304 / NBRC 14216 / KM-6054)</name>
    <name type="common">Streptomyces setae</name>
    <dbReference type="NCBI Taxonomy" id="452652"/>
    <lineage>
        <taxon>Bacteria</taxon>
        <taxon>Bacillati</taxon>
        <taxon>Actinomycetota</taxon>
        <taxon>Actinomycetes</taxon>
        <taxon>Kitasatosporales</taxon>
        <taxon>Streptomycetaceae</taxon>
        <taxon>Kitasatospora</taxon>
    </lineage>
</organism>
<feature type="compositionally biased region" description="Gly residues" evidence="1">
    <location>
        <begin position="86"/>
        <end position="98"/>
    </location>
</feature>
<dbReference type="eggNOG" id="ENOG5033GPI">
    <property type="taxonomic scope" value="Bacteria"/>
</dbReference>
<evidence type="ECO:0000313" key="2">
    <source>
        <dbReference type="EMBL" id="BAJ30509.1"/>
    </source>
</evidence>
<dbReference type="KEGG" id="ksk:KSE_47290"/>
<accession>E4NG79</accession>